<dbReference type="PANTHER" id="PTHR48016:SF6">
    <property type="entry name" value="OS02G0555900 PROTEIN"/>
    <property type="match status" value="1"/>
</dbReference>
<dbReference type="EMBL" id="BQKI01000001">
    <property type="protein sequence ID" value="GJM85254.1"/>
    <property type="molecule type" value="Genomic_DNA"/>
</dbReference>
<dbReference type="PROSITE" id="PS50011">
    <property type="entry name" value="PROTEIN_KINASE_DOM"/>
    <property type="match status" value="1"/>
</dbReference>
<dbReference type="Gene3D" id="1.10.510.10">
    <property type="entry name" value="Transferase(Phosphotransferase) domain 1"/>
    <property type="match status" value="1"/>
</dbReference>
<sequence>MPSWWWPGKRWSRSRTKQQSAPRAAASAACSPRHSHDHDDDVHPAGFAFAWAAASPSVGQRGGEKEKPPRGSLDSPAARRGTSSTPCCGHVVAVAGHQGFPLPRPKSGPLLPSAQSLQAEGCACASPWTTSSVSGSGESSPESADDAVEDQRNNSESGKLCAIKEVQVILDDSKSKERLRQLNQEIDILRQLSHQNIVQYYGSELITSFVEISSFRGSPYWMAPEVIRNKKGYSLEVDIWSLGCTIIEMGTGRHPWHQYADVAAMFKIAYSKDVPEIPECFSKEGKDFLSLCLKRDPAQRPSATQLLGHPFLQDHQGLRVSKCNIIQQSVCIEESHRSSSGDQRTKRARFYRVFHCSSFALQCLQQPNRSKEKHVSPRVPMFKPVEAVQAIKLELSAFPIASRVFFLRIDKL</sequence>
<feature type="region of interest" description="Disordered" evidence="6">
    <location>
        <begin position="1"/>
        <end position="84"/>
    </location>
</feature>
<proteinExistence type="inferred from homology"/>
<evidence type="ECO:0000256" key="4">
    <source>
        <dbReference type="ARBA" id="ARBA00022777"/>
    </source>
</evidence>
<dbReference type="PANTHER" id="PTHR48016">
    <property type="entry name" value="MAP KINASE KINASE KINASE SSK2-RELATED-RELATED"/>
    <property type="match status" value="1"/>
</dbReference>
<dbReference type="EMBL" id="BQKI01000001">
    <property type="protein sequence ID" value="GJM85882.1"/>
    <property type="molecule type" value="Genomic_DNA"/>
</dbReference>
<feature type="compositionally biased region" description="Basic and acidic residues" evidence="6">
    <location>
        <begin position="34"/>
        <end position="43"/>
    </location>
</feature>
<protein>
    <recommendedName>
        <fullName evidence="7">Protein kinase domain-containing protein</fullName>
    </recommendedName>
</protein>
<dbReference type="GO" id="GO:0005524">
    <property type="term" value="F:ATP binding"/>
    <property type="evidence" value="ECO:0007669"/>
    <property type="project" value="UniProtKB-KW"/>
</dbReference>
<dbReference type="SUPFAM" id="SSF56112">
    <property type="entry name" value="Protein kinase-like (PK-like)"/>
    <property type="match status" value="1"/>
</dbReference>
<organism evidence="9 10">
    <name type="scientific">Eleusine coracana subsp. coracana</name>
    <dbReference type="NCBI Taxonomy" id="191504"/>
    <lineage>
        <taxon>Eukaryota</taxon>
        <taxon>Viridiplantae</taxon>
        <taxon>Streptophyta</taxon>
        <taxon>Embryophyta</taxon>
        <taxon>Tracheophyta</taxon>
        <taxon>Spermatophyta</taxon>
        <taxon>Magnoliopsida</taxon>
        <taxon>Liliopsida</taxon>
        <taxon>Poales</taxon>
        <taxon>Poaceae</taxon>
        <taxon>PACMAD clade</taxon>
        <taxon>Chloridoideae</taxon>
        <taxon>Cynodonteae</taxon>
        <taxon>Eleusininae</taxon>
        <taxon>Eleusine</taxon>
    </lineage>
</organism>
<evidence type="ECO:0000256" key="1">
    <source>
        <dbReference type="ARBA" id="ARBA00006529"/>
    </source>
</evidence>
<dbReference type="GO" id="GO:0005737">
    <property type="term" value="C:cytoplasm"/>
    <property type="evidence" value="ECO:0007669"/>
    <property type="project" value="TreeGrafter"/>
</dbReference>
<dbReference type="GO" id="GO:0004709">
    <property type="term" value="F:MAP kinase kinase kinase activity"/>
    <property type="evidence" value="ECO:0007669"/>
    <property type="project" value="TreeGrafter"/>
</dbReference>
<feature type="domain" description="Protein kinase" evidence="7">
    <location>
        <begin position="1"/>
        <end position="312"/>
    </location>
</feature>
<reference evidence="9" key="2">
    <citation type="submission" date="2021-12" db="EMBL/GenBank/DDBJ databases">
        <title>Resequencing data analysis of finger millet.</title>
        <authorList>
            <person name="Hatakeyama M."/>
            <person name="Aluri S."/>
            <person name="Balachadran M.T."/>
            <person name="Sivarajan S.R."/>
            <person name="Poveda L."/>
            <person name="Shimizu-Inatsugi R."/>
            <person name="Schlapbach R."/>
            <person name="Sreeman S.M."/>
            <person name="Shimizu K.K."/>
        </authorList>
    </citation>
    <scope>NUCLEOTIDE SEQUENCE</scope>
</reference>
<reference evidence="9" key="1">
    <citation type="journal article" date="2018" name="DNA Res.">
        <title>Multiple hybrid de novo genome assembly of finger millet, an orphan allotetraploid crop.</title>
        <authorList>
            <person name="Hatakeyama M."/>
            <person name="Aluri S."/>
            <person name="Balachadran M.T."/>
            <person name="Sivarajan S.R."/>
            <person name="Patrignani A."/>
            <person name="Gruter S."/>
            <person name="Poveda L."/>
            <person name="Shimizu-Inatsugi R."/>
            <person name="Baeten J."/>
            <person name="Francoijs K.J."/>
            <person name="Nataraja K.N."/>
            <person name="Reddy Y.A.N."/>
            <person name="Phadnis S."/>
            <person name="Ravikumar R.L."/>
            <person name="Schlapbach R."/>
            <person name="Sreeman S.M."/>
            <person name="Shimizu K.K."/>
        </authorList>
    </citation>
    <scope>NUCLEOTIDE SEQUENCE</scope>
</reference>
<gene>
    <name evidence="9" type="primary">ga01689</name>
    <name evidence="8" type="synonym">ga01002</name>
    <name evidence="8" type="ORF">PR202_ga01002</name>
    <name evidence="9" type="ORF">PR202_ga01689</name>
</gene>
<dbReference type="Gene3D" id="3.30.200.20">
    <property type="entry name" value="Phosphorylase Kinase, domain 1"/>
    <property type="match status" value="1"/>
</dbReference>
<keyword evidence="5" id="KW-0067">ATP-binding</keyword>
<evidence type="ECO:0000313" key="9">
    <source>
        <dbReference type="EMBL" id="GJM85882.1"/>
    </source>
</evidence>
<keyword evidence="3" id="KW-0547">Nucleotide-binding</keyword>
<dbReference type="Proteomes" id="UP001054889">
    <property type="component" value="Unassembled WGS sequence"/>
</dbReference>
<dbReference type="InterPro" id="IPR011009">
    <property type="entry name" value="Kinase-like_dom_sf"/>
</dbReference>
<keyword evidence="10" id="KW-1185">Reference proteome</keyword>
<evidence type="ECO:0000256" key="2">
    <source>
        <dbReference type="ARBA" id="ARBA00022679"/>
    </source>
</evidence>
<evidence type="ECO:0000256" key="6">
    <source>
        <dbReference type="SAM" id="MobiDB-lite"/>
    </source>
</evidence>
<comment type="similarity">
    <text evidence="1">Belongs to the protein kinase superfamily. STE Ser/Thr protein kinase family. MAP kinase kinase kinase subfamily.</text>
</comment>
<evidence type="ECO:0000313" key="10">
    <source>
        <dbReference type="Proteomes" id="UP001054889"/>
    </source>
</evidence>
<dbReference type="Pfam" id="PF00069">
    <property type="entry name" value="Pkinase"/>
    <property type="match status" value="1"/>
</dbReference>
<evidence type="ECO:0000313" key="8">
    <source>
        <dbReference type="EMBL" id="GJM85254.1"/>
    </source>
</evidence>
<name>A0AAV5BIY7_ELECO</name>
<evidence type="ECO:0000256" key="5">
    <source>
        <dbReference type="ARBA" id="ARBA00022840"/>
    </source>
</evidence>
<feature type="compositionally biased region" description="Low complexity" evidence="6">
    <location>
        <begin position="45"/>
        <end position="54"/>
    </location>
</feature>
<comment type="caution">
    <text evidence="9">The sequence shown here is derived from an EMBL/GenBank/DDBJ whole genome shotgun (WGS) entry which is preliminary data.</text>
</comment>
<evidence type="ECO:0000256" key="3">
    <source>
        <dbReference type="ARBA" id="ARBA00022741"/>
    </source>
</evidence>
<accession>A0AAV5BIY7</accession>
<feature type="compositionally biased region" description="Low complexity" evidence="6">
    <location>
        <begin position="20"/>
        <end position="32"/>
    </location>
</feature>
<keyword evidence="4" id="KW-0418">Kinase</keyword>
<dbReference type="InterPro" id="IPR000719">
    <property type="entry name" value="Prot_kinase_dom"/>
</dbReference>
<dbReference type="InterPro" id="IPR050538">
    <property type="entry name" value="MAP_kinase_kinase_kinase"/>
</dbReference>
<keyword evidence="2" id="KW-0808">Transferase</keyword>
<feature type="region of interest" description="Disordered" evidence="6">
    <location>
        <begin position="130"/>
        <end position="156"/>
    </location>
</feature>
<feature type="compositionally biased region" description="Low complexity" evidence="6">
    <location>
        <begin position="131"/>
        <end position="142"/>
    </location>
</feature>
<evidence type="ECO:0000259" key="7">
    <source>
        <dbReference type="PROSITE" id="PS50011"/>
    </source>
</evidence>
<dbReference type="AlphaFoldDB" id="A0AAV5BIY7"/>